<keyword evidence="2" id="KW-0472">Membrane</keyword>
<dbReference type="EMBL" id="CP043661">
    <property type="protein sequence ID" value="QNE16978.1"/>
    <property type="molecule type" value="Genomic_DNA"/>
</dbReference>
<feature type="compositionally biased region" description="Basic residues" evidence="1">
    <location>
        <begin position="170"/>
        <end position="179"/>
    </location>
</feature>
<gene>
    <name evidence="3" type="ORF">F1D05_02465</name>
</gene>
<dbReference type="AlphaFoldDB" id="A0A7G6WSL3"/>
<feature type="transmembrane region" description="Helical" evidence="2">
    <location>
        <begin position="39"/>
        <end position="66"/>
    </location>
</feature>
<evidence type="ECO:0000256" key="1">
    <source>
        <dbReference type="SAM" id="MobiDB-lite"/>
    </source>
</evidence>
<dbReference type="KEGG" id="kqi:F1D05_02465"/>
<dbReference type="InterPro" id="IPR010406">
    <property type="entry name" value="DUF1003"/>
</dbReference>
<keyword evidence="2" id="KW-0812">Transmembrane</keyword>
<feature type="compositionally biased region" description="Basic residues" evidence="1">
    <location>
        <begin position="260"/>
        <end position="279"/>
    </location>
</feature>
<evidence type="ECO:0000313" key="3">
    <source>
        <dbReference type="EMBL" id="QNE16978.1"/>
    </source>
</evidence>
<feature type="compositionally biased region" description="Basic and acidic residues" evidence="1">
    <location>
        <begin position="212"/>
        <end position="221"/>
    </location>
</feature>
<accession>A0A7G6WSL3</accession>
<sequence length="279" mass="31894">MTASTSPPRRRPDLIGSGGHHPVVVAHQRARAADLQLRVADAITAFAGSMTFVYLHGGLFALWMLVFEADPWPKLTLIVSLEAIFLSAFVMIGQNRQSAFQQAKADHDFVAQEQELRTNTELTREIHRLTAEIHRSVVTARRCRKAPVVRTHACCGQDHDCTRLKERQQLPRRARRGGPHVRAAAVQRTDRRTAQRRRRRAEHAQHPALAVRGERSRDRRVPGRLPLTAGRGPDRPRDADRRRRRDLQPALRGRVDGLRHRVRSRTRRRRSGPGRPHRD</sequence>
<keyword evidence="4" id="KW-1185">Reference proteome</keyword>
<dbReference type="Pfam" id="PF06210">
    <property type="entry name" value="DUF1003"/>
    <property type="match status" value="1"/>
</dbReference>
<protein>
    <submittedName>
        <fullName evidence="3">DUF1003 domain-containing protein</fullName>
    </submittedName>
</protein>
<feature type="transmembrane region" description="Helical" evidence="2">
    <location>
        <begin position="72"/>
        <end position="92"/>
    </location>
</feature>
<reference evidence="3 4" key="2">
    <citation type="journal article" date="2020" name="Microbiol. Resour. Announc.">
        <title>Antarctic desert soil bacteria exhibit high novel natural product potential, evaluated through long-read genome sequencing and comparative genomics.</title>
        <authorList>
            <person name="Benaud N."/>
            <person name="Edwards R.J."/>
            <person name="Amos T.G."/>
            <person name="D'Agostino P.M."/>
            <person name="Gutierrez-Chavez C."/>
            <person name="Montgomery K."/>
            <person name="Nicetic I."/>
            <person name="Ferrari B.C."/>
        </authorList>
    </citation>
    <scope>NUCLEOTIDE SEQUENCE [LARGE SCALE GENOMIC DNA]</scope>
    <source>
        <strain evidence="3 4">SPB151</strain>
    </source>
</reference>
<organism evidence="3 4">
    <name type="scientific">Kribbella qitaiheensis</name>
    <dbReference type="NCBI Taxonomy" id="1544730"/>
    <lineage>
        <taxon>Bacteria</taxon>
        <taxon>Bacillati</taxon>
        <taxon>Actinomycetota</taxon>
        <taxon>Actinomycetes</taxon>
        <taxon>Propionibacteriales</taxon>
        <taxon>Kribbellaceae</taxon>
        <taxon>Kribbella</taxon>
    </lineage>
</organism>
<proteinExistence type="predicted"/>
<feature type="region of interest" description="Disordered" evidence="1">
    <location>
        <begin position="1"/>
        <end position="20"/>
    </location>
</feature>
<evidence type="ECO:0000313" key="4">
    <source>
        <dbReference type="Proteomes" id="UP000515563"/>
    </source>
</evidence>
<evidence type="ECO:0000256" key="2">
    <source>
        <dbReference type="SAM" id="Phobius"/>
    </source>
</evidence>
<dbReference type="Proteomes" id="UP000515563">
    <property type="component" value="Chromosome"/>
</dbReference>
<reference evidence="4" key="1">
    <citation type="submission" date="2019-09" db="EMBL/GenBank/DDBJ databases">
        <title>Antimicrobial potential of Antarctic Bacteria.</title>
        <authorList>
            <person name="Benaud N."/>
            <person name="Edwards R.J."/>
            <person name="Ferrari B.C."/>
        </authorList>
    </citation>
    <scope>NUCLEOTIDE SEQUENCE [LARGE SCALE GENOMIC DNA]</scope>
    <source>
        <strain evidence="4">SPB151</strain>
    </source>
</reference>
<feature type="region of interest" description="Disordered" evidence="1">
    <location>
        <begin position="168"/>
        <end position="279"/>
    </location>
</feature>
<feature type="compositionally biased region" description="Basic and acidic residues" evidence="1">
    <location>
        <begin position="232"/>
        <end position="241"/>
    </location>
</feature>
<name>A0A7G6WSL3_9ACTN</name>
<keyword evidence="2" id="KW-1133">Transmembrane helix</keyword>